<evidence type="ECO:0000313" key="2">
    <source>
        <dbReference type="EMBL" id="KAK8884175.1"/>
    </source>
</evidence>
<reference evidence="2 3" key="1">
    <citation type="submission" date="2024-04" db="EMBL/GenBank/DDBJ databases">
        <title>Tritrichomonas musculus Genome.</title>
        <authorList>
            <person name="Alves-Ferreira E."/>
            <person name="Grigg M."/>
            <person name="Lorenzi H."/>
            <person name="Galac M."/>
        </authorList>
    </citation>
    <scope>NUCLEOTIDE SEQUENCE [LARGE SCALE GENOMIC DNA]</scope>
    <source>
        <strain evidence="2 3">EAF2021</strain>
    </source>
</reference>
<proteinExistence type="predicted"/>
<keyword evidence="3" id="KW-1185">Reference proteome</keyword>
<evidence type="ECO:0000256" key="1">
    <source>
        <dbReference type="SAM" id="MobiDB-lite"/>
    </source>
</evidence>
<sequence length="151" mass="18159">MNSKATVPTKDEDDSSYFDSFSDNNDFTDYYGNGSYQPKDDFDVFTDFSDNNKISGKAKKLKKKTKRKINLSESAETFKNKYYSIFTRKKKFSKKIVKQIHEFMRFNLGLPKMTREEVRCSDIYFQNYEPFKIIILTFLIRNQRKIYYYCF</sequence>
<gene>
    <name evidence="2" type="ORF">M9Y10_043281</name>
</gene>
<evidence type="ECO:0000313" key="3">
    <source>
        <dbReference type="Proteomes" id="UP001470230"/>
    </source>
</evidence>
<organism evidence="2 3">
    <name type="scientific">Tritrichomonas musculus</name>
    <dbReference type="NCBI Taxonomy" id="1915356"/>
    <lineage>
        <taxon>Eukaryota</taxon>
        <taxon>Metamonada</taxon>
        <taxon>Parabasalia</taxon>
        <taxon>Tritrichomonadida</taxon>
        <taxon>Tritrichomonadidae</taxon>
        <taxon>Tritrichomonas</taxon>
    </lineage>
</organism>
<feature type="region of interest" description="Disordered" evidence="1">
    <location>
        <begin position="1"/>
        <end position="24"/>
    </location>
</feature>
<protein>
    <submittedName>
        <fullName evidence="2">Uncharacterized protein</fullName>
    </submittedName>
</protein>
<dbReference type="Proteomes" id="UP001470230">
    <property type="component" value="Unassembled WGS sequence"/>
</dbReference>
<accession>A0ABR2JZ81</accession>
<dbReference type="EMBL" id="JAPFFF010000008">
    <property type="protein sequence ID" value="KAK8884175.1"/>
    <property type="molecule type" value="Genomic_DNA"/>
</dbReference>
<name>A0ABR2JZ81_9EUKA</name>
<comment type="caution">
    <text evidence="2">The sequence shown here is derived from an EMBL/GenBank/DDBJ whole genome shotgun (WGS) entry which is preliminary data.</text>
</comment>